<dbReference type="STRING" id="80876.SAMN05421779_101700"/>
<evidence type="ECO:0000256" key="4">
    <source>
        <dbReference type="ARBA" id="ARBA00022989"/>
    </source>
</evidence>
<evidence type="ECO:0000256" key="2">
    <source>
        <dbReference type="ARBA" id="ARBA00007362"/>
    </source>
</evidence>
<feature type="transmembrane region" description="Helical" evidence="6">
    <location>
        <begin position="223"/>
        <end position="244"/>
    </location>
</feature>
<gene>
    <name evidence="8" type="ORF">SAMN05421779_101700</name>
</gene>
<dbReference type="Proteomes" id="UP000185678">
    <property type="component" value="Unassembled WGS sequence"/>
</dbReference>
<sequence>MSSPHAPHAPMLPVIGCVVIVGSLLGVLTNTAKLALHHGWQPLPFLFWSTLFGGLGLWGVAIASRQPPALGKRHLLYYAIAGIFSFAVPNGLSFLAIQHVGASFIAFCLAFPPLLTYVLAVAMRLEPPALLRTLGIILGLTGAGGLALSKGIAQQDALLWVAMAVASPVFIAIGNIYRSLHWPQGSSPLSLAPGMMVAAALEVGLASLLAGENPVISPAGVGAWSDIAIQSAILAITYAVFFYLQKLGGPVALSQIGWVAAIVGSTIAVLVLGEVPPAGLGIAMVLIVLGIVLVSRRRAA</sequence>
<accession>A0A1N7IX66</accession>
<keyword evidence="3 6" id="KW-0812">Transmembrane</keyword>
<evidence type="ECO:0000313" key="9">
    <source>
        <dbReference type="Proteomes" id="UP000185678"/>
    </source>
</evidence>
<dbReference type="OrthoDB" id="8688375at2"/>
<keyword evidence="4 6" id="KW-1133">Transmembrane helix</keyword>
<feature type="transmembrane region" description="Helical" evidence="6">
    <location>
        <begin position="189"/>
        <end position="211"/>
    </location>
</feature>
<feature type="transmembrane region" description="Helical" evidence="6">
    <location>
        <begin position="75"/>
        <end position="97"/>
    </location>
</feature>
<evidence type="ECO:0000256" key="5">
    <source>
        <dbReference type="ARBA" id="ARBA00023136"/>
    </source>
</evidence>
<feature type="transmembrane region" description="Helical" evidence="6">
    <location>
        <begin position="278"/>
        <end position="295"/>
    </location>
</feature>
<name>A0A1N7IX66_9PROT</name>
<protein>
    <submittedName>
        <fullName evidence="8">EamA-like transporter family protein</fullName>
    </submittedName>
</protein>
<comment type="similarity">
    <text evidence="2">Belongs to the EamA transporter family.</text>
</comment>
<comment type="subcellular location">
    <subcellularLocation>
        <location evidence="1">Membrane</location>
        <topology evidence="1">Multi-pass membrane protein</topology>
    </subcellularLocation>
</comment>
<organism evidence="8 9">
    <name type="scientific">Insolitispirillum peregrinum</name>
    <dbReference type="NCBI Taxonomy" id="80876"/>
    <lineage>
        <taxon>Bacteria</taxon>
        <taxon>Pseudomonadati</taxon>
        <taxon>Pseudomonadota</taxon>
        <taxon>Alphaproteobacteria</taxon>
        <taxon>Rhodospirillales</taxon>
        <taxon>Novispirillaceae</taxon>
        <taxon>Insolitispirillum</taxon>
    </lineage>
</organism>
<evidence type="ECO:0000313" key="8">
    <source>
        <dbReference type="EMBL" id="SIS41586.1"/>
    </source>
</evidence>
<dbReference type="AlphaFoldDB" id="A0A1N7IX66"/>
<feature type="transmembrane region" description="Helical" evidence="6">
    <location>
        <begin position="158"/>
        <end position="177"/>
    </location>
</feature>
<dbReference type="Pfam" id="PF00892">
    <property type="entry name" value="EamA"/>
    <property type="match status" value="1"/>
</dbReference>
<dbReference type="GO" id="GO:0016020">
    <property type="term" value="C:membrane"/>
    <property type="evidence" value="ECO:0007669"/>
    <property type="project" value="UniProtKB-SubCell"/>
</dbReference>
<dbReference type="EMBL" id="FTOA01000001">
    <property type="protein sequence ID" value="SIS41586.1"/>
    <property type="molecule type" value="Genomic_DNA"/>
</dbReference>
<feature type="transmembrane region" description="Helical" evidence="6">
    <location>
        <begin position="103"/>
        <end position="122"/>
    </location>
</feature>
<dbReference type="InterPro" id="IPR000620">
    <property type="entry name" value="EamA_dom"/>
</dbReference>
<evidence type="ECO:0000259" key="7">
    <source>
        <dbReference type="Pfam" id="PF00892"/>
    </source>
</evidence>
<dbReference type="InterPro" id="IPR037185">
    <property type="entry name" value="EmrE-like"/>
</dbReference>
<proteinExistence type="inferred from homology"/>
<evidence type="ECO:0000256" key="1">
    <source>
        <dbReference type="ARBA" id="ARBA00004141"/>
    </source>
</evidence>
<dbReference type="PANTHER" id="PTHR32322">
    <property type="entry name" value="INNER MEMBRANE TRANSPORTER"/>
    <property type="match status" value="1"/>
</dbReference>
<keyword evidence="5 6" id="KW-0472">Membrane</keyword>
<evidence type="ECO:0000256" key="3">
    <source>
        <dbReference type="ARBA" id="ARBA00022692"/>
    </source>
</evidence>
<feature type="transmembrane region" description="Helical" evidence="6">
    <location>
        <begin position="45"/>
        <end position="63"/>
    </location>
</feature>
<feature type="transmembrane region" description="Helical" evidence="6">
    <location>
        <begin position="251"/>
        <end position="272"/>
    </location>
</feature>
<dbReference type="InterPro" id="IPR050638">
    <property type="entry name" value="AA-Vitamin_Transporters"/>
</dbReference>
<feature type="transmembrane region" description="Helical" evidence="6">
    <location>
        <begin position="129"/>
        <end position="152"/>
    </location>
</feature>
<dbReference type="SUPFAM" id="SSF103481">
    <property type="entry name" value="Multidrug resistance efflux transporter EmrE"/>
    <property type="match status" value="1"/>
</dbReference>
<dbReference type="RefSeq" id="WP_076398760.1">
    <property type="nucleotide sequence ID" value="NZ_FTOA01000001.1"/>
</dbReference>
<reference evidence="8 9" key="1">
    <citation type="submission" date="2017-01" db="EMBL/GenBank/DDBJ databases">
        <authorList>
            <person name="Mah S.A."/>
            <person name="Swanson W.J."/>
            <person name="Moy G.W."/>
            <person name="Vacquier V.D."/>
        </authorList>
    </citation>
    <scope>NUCLEOTIDE SEQUENCE [LARGE SCALE GENOMIC DNA]</scope>
    <source>
        <strain evidence="8 9">DSM 11589</strain>
    </source>
</reference>
<keyword evidence="9" id="KW-1185">Reference proteome</keyword>
<dbReference type="PANTHER" id="PTHR32322:SF2">
    <property type="entry name" value="EAMA DOMAIN-CONTAINING PROTEIN"/>
    <property type="match status" value="1"/>
</dbReference>
<feature type="domain" description="EamA" evidence="7">
    <location>
        <begin position="17"/>
        <end position="144"/>
    </location>
</feature>
<feature type="transmembrane region" description="Helical" evidence="6">
    <location>
        <begin position="12"/>
        <end position="33"/>
    </location>
</feature>
<evidence type="ECO:0000256" key="6">
    <source>
        <dbReference type="SAM" id="Phobius"/>
    </source>
</evidence>